<dbReference type="InterPro" id="IPR013785">
    <property type="entry name" value="Aldolase_TIM"/>
</dbReference>
<dbReference type="SUPFAM" id="SSF102114">
    <property type="entry name" value="Radical SAM enzymes"/>
    <property type="match status" value="1"/>
</dbReference>
<proteinExistence type="predicted"/>
<dbReference type="PANTHER" id="PTHR11228:SF7">
    <property type="entry name" value="PQQA PEPTIDE CYCLASE"/>
    <property type="match status" value="1"/>
</dbReference>
<dbReference type="AlphaFoldDB" id="A0A382Q8A6"/>
<dbReference type="CDD" id="cd01335">
    <property type="entry name" value="Radical_SAM"/>
    <property type="match status" value="1"/>
</dbReference>
<dbReference type="GO" id="GO:0051536">
    <property type="term" value="F:iron-sulfur cluster binding"/>
    <property type="evidence" value="ECO:0007669"/>
    <property type="project" value="UniProtKB-KW"/>
</dbReference>
<protein>
    <recommendedName>
        <fullName evidence="5">Radical SAM core domain-containing protein</fullName>
    </recommendedName>
</protein>
<gene>
    <name evidence="6" type="ORF">METZ01_LOCUS334673</name>
</gene>
<evidence type="ECO:0000313" key="6">
    <source>
        <dbReference type="EMBL" id="SVC81819.1"/>
    </source>
</evidence>
<reference evidence="6" key="1">
    <citation type="submission" date="2018-05" db="EMBL/GenBank/DDBJ databases">
        <authorList>
            <person name="Lanie J.A."/>
            <person name="Ng W.-L."/>
            <person name="Kazmierczak K.M."/>
            <person name="Andrzejewski T.M."/>
            <person name="Davidsen T.M."/>
            <person name="Wayne K.J."/>
            <person name="Tettelin H."/>
            <person name="Glass J.I."/>
            <person name="Rusch D."/>
            <person name="Podicherti R."/>
            <person name="Tsui H.-C.T."/>
            <person name="Winkler M.E."/>
        </authorList>
    </citation>
    <scope>NUCLEOTIDE SEQUENCE</scope>
</reference>
<keyword evidence="1" id="KW-0949">S-adenosyl-L-methionine</keyword>
<evidence type="ECO:0000259" key="5">
    <source>
        <dbReference type="PROSITE" id="PS51918"/>
    </source>
</evidence>
<dbReference type="InterPro" id="IPR050377">
    <property type="entry name" value="Radical_SAM_PqqE_MftC-like"/>
</dbReference>
<dbReference type="InterPro" id="IPR007197">
    <property type="entry name" value="rSAM"/>
</dbReference>
<feature type="non-terminal residue" evidence="6">
    <location>
        <position position="1"/>
    </location>
</feature>
<evidence type="ECO:0000256" key="4">
    <source>
        <dbReference type="ARBA" id="ARBA00023014"/>
    </source>
</evidence>
<feature type="domain" description="Radical SAM core" evidence="5">
    <location>
        <begin position="25"/>
        <end position="248"/>
    </location>
</feature>
<accession>A0A382Q8A6</accession>
<dbReference type="GO" id="GO:0046872">
    <property type="term" value="F:metal ion binding"/>
    <property type="evidence" value="ECO:0007669"/>
    <property type="project" value="UniProtKB-KW"/>
</dbReference>
<keyword evidence="2" id="KW-0479">Metal-binding</keyword>
<keyword evidence="3" id="KW-0408">Iron</keyword>
<evidence type="ECO:0000256" key="3">
    <source>
        <dbReference type="ARBA" id="ARBA00023004"/>
    </source>
</evidence>
<dbReference type="PROSITE" id="PS51918">
    <property type="entry name" value="RADICAL_SAM"/>
    <property type="match status" value="1"/>
</dbReference>
<evidence type="ECO:0000256" key="2">
    <source>
        <dbReference type="ARBA" id="ARBA00022723"/>
    </source>
</evidence>
<evidence type="ECO:0000256" key="1">
    <source>
        <dbReference type="ARBA" id="ARBA00022691"/>
    </source>
</evidence>
<keyword evidence="4" id="KW-0411">Iron-sulfur</keyword>
<dbReference type="EMBL" id="UINC01112696">
    <property type="protein sequence ID" value="SVC81819.1"/>
    <property type="molecule type" value="Genomic_DNA"/>
</dbReference>
<dbReference type="SFLD" id="SFLDG01067">
    <property type="entry name" value="SPASM/twitch_domain_containing"/>
    <property type="match status" value="1"/>
</dbReference>
<dbReference type="Pfam" id="PF04055">
    <property type="entry name" value="Radical_SAM"/>
    <property type="match status" value="1"/>
</dbReference>
<name>A0A382Q8A6_9ZZZZ</name>
<dbReference type="GO" id="GO:0003824">
    <property type="term" value="F:catalytic activity"/>
    <property type="evidence" value="ECO:0007669"/>
    <property type="project" value="InterPro"/>
</dbReference>
<sequence>ERAKYFAVEKSFDQFMENSLNRVYSFHPENKYLQTMIFAITKKCPLRCEHCFEWNTLNDKEVLTLDDLHMITERFQDRGIGQIQFSGGEPLQRIDDLISVLKVAEKETDFWILTSGYGLNIEKAHLLKEAGLTGVDVSLDHWDPDAHNAFRGLPNSYQWVEQASANVRKVDLVLGLTLCATKSFVTEENLWRYADLTRQLGAGFVQILEPRAVGHYAGKAVDLSSDQQALIEKFYLEINRNKKYIDYPTFMYPAYHQREIECFGAGDRYVYVDADGDSHACPFCQEKLGNCITESIDKNIEKMREKGCHKFKSVDNEY</sequence>
<dbReference type="Gene3D" id="3.20.20.70">
    <property type="entry name" value="Aldolase class I"/>
    <property type="match status" value="1"/>
</dbReference>
<dbReference type="SFLD" id="SFLDS00029">
    <property type="entry name" value="Radical_SAM"/>
    <property type="match status" value="1"/>
</dbReference>
<dbReference type="PANTHER" id="PTHR11228">
    <property type="entry name" value="RADICAL SAM DOMAIN PROTEIN"/>
    <property type="match status" value="1"/>
</dbReference>
<organism evidence="6">
    <name type="scientific">marine metagenome</name>
    <dbReference type="NCBI Taxonomy" id="408172"/>
    <lineage>
        <taxon>unclassified sequences</taxon>
        <taxon>metagenomes</taxon>
        <taxon>ecological metagenomes</taxon>
    </lineage>
</organism>
<dbReference type="InterPro" id="IPR058240">
    <property type="entry name" value="rSAM_sf"/>
</dbReference>